<proteinExistence type="predicted"/>
<evidence type="ECO:0000256" key="2">
    <source>
        <dbReference type="ARBA" id="ARBA00022485"/>
    </source>
</evidence>
<feature type="domain" description="Radical SAM core" evidence="8">
    <location>
        <begin position="82"/>
        <end position="320"/>
    </location>
</feature>
<dbReference type="Pfam" id="PF04055">
    <property type="entry name" value="Radical_SAM"/>
    <property type="match status" value="1"/>
</dbReference>
<keyword evidence="4" id="KW-0479">Metal-binding</keyword>
<dbReference type="NCBIfam" id="TIGR03955">
    <property type="entry name" value="rSAM_HydG"/>
    <property type="match status" value="1"/>
</dbReference>
<dbReference type="AlphaFoldDB" id="A0A839K6W7"/>
<dbReference type="RefSeq" id="WP_228353982.1">
    <property type="nucleotide sequence ID" value="NZ_JACEGA010000001.1"/>
</dbReference>
<dbReference type="Pfam" id="PF06968">
    <property type="entry name" value="BATS"/>
    <property type="match status" value="1"/>
</dbReference>
<dbReference type="InterPro" id="IPR007197">
    <property type="entry name" value="rSAM"/>
</dbReference>
<keyword evidence="6" id="KW-0411">Iron-sulfur</keyword>
<dbReference type="InterPro" id="IPR058240">
    <property type="entry name" value="rSAM_sf"/>
</dbReference>
<dbReference type="GO" id="GO:0042364">
    <property type="term" value="P:water-soluble vitamin biosynthetic process"/>
    <property type="evidence" value="ECO:0007669"/>
    <property type="project" value="UniProtKB-ARBA"/>
</dbReference>
<feature type="region of interest" description="Disordered" evidence="7">
    <location>
        <begin position="339"/>
        <end position="362"/>
    </location>
</feature>
<dbReference type="InterPro" id="IPR034428">
    <property type="entry name" value="ThiH/NoCL/HydG-like"/>
</dbReference>
<evidence type="ECO:0000313" key="10">
    <source>
        <dbReference type="Proteomes" id="UP000574276"/>
    </source>
</evidence>
<dbReference type="InterPro" id="IPR013785">
    <property type="entry name" value="Aldolase_TIM"/>
</dbReference>
<evidence type="ECO:0000256" key="3">
    <source>
        <dbReference type="ARBA" id="ARBA00022691"/>
    </source>
</evidence>
<evidence type="ECO:0000259" key="8">
    <source>
        <dbReference type="PROSITE" id="PS51918"/>
    </source>
</evidence>
<name>A0A839K6W7_9FIRM</name>
<gene>
    <name evidence="9" type="primary">hydG</name>
    <name evidence="9" type="ORF">H0486_16090</name>
</gene>
<keyword evidence="3" id="KW-0949">S-adenosyl-L-methionine</keyword>
<dbReference type="Gene3D" id="3.20.20.70">
    <property type="entry name" value="Aldolase class I"/>
    <property type="match status" value="1"/>
</dbReference>
<keyword evidence="10" id="KW-1185">Reference proteome</keyword>
<dbReference type="PANTHER" id="PTHR43583:SF2">
    <property type="entry name" value="THIAZOLE BIOSYNTHESIS PROTEIN"/>
    <property type="match status" value="1"/>
</dbReference>
<dbReference type="GO" id="GO:0044272">
    <property type="term" value="P:sulfur compound biosynthetic process"/>
    <property type="evidence" value="ECO:0007669"/>
    <property type="project" value="UniProtKB-ARBA"/>
</dbReference>
<dbReference type="GO" id="GO:0051539">
    <property type="term" value="F:4 iron, 4 sulfur cluster binding"/>
    <property type="evidence" value="ECO:0007669"/>
    <property type="project" value="UniProtKB-KW"/>
</dbReference>
<dbReference type="InterPro" id="IPR024007">
    <property type="entry name" value="FeFe-hyd_mat_HydG"/>
</dbReference>
<evidence type="ECO:0000256" key="5">
    <source>
        <dbReference type="ARBA" id="ARBA00023004"/>
    </source>
</evidence>
<protein>
    <submittedName>
        <fullName evidence="9">[FeFe] hydrogenase H-cluster radical SAM maturase HydG</fullName>
    </submittedName>
</protein>
<sequence>MYNVKSKKAEEFINHEEILETLEYADNNKNNRELINQILEKAAQMKGISHREASVLLACELDDVKERMYQLAMEIKERFYGNRIVMFAPLYLSNYCVNGCVYCPYHYVNKHITRKKLTQEEIRREVIALQDMGHKRLALEAGEDPVNNPIEYILESIKTIYSIQHKNGSIRRVNVNIAATTVENYRKLKEAGIGTYILFQETYHKEAYEELHPTGPKHNYAYHTEAMDRAMEGGIDDVGLGVLFGLNRYRYDFAGLLMHAEHLEAAMGVGPHTISVPRIRPADDIDASSFKNSISDDIFEKIVAILRIAVPYTGIIISTRESQKTRERVLKLGVSQISGGSRTSVGGYAEAEPEEENSAQFDVEDTRTLDEVVNWLITSGYIPSFCTACYREGRTGDRFMSLVKSGQIANCCQPNALMTLKEYLEDYASKDTKEKGEALIEEELKKIPNPKVLSIAKDNLVKISEGKRDFRF</sequence>
<keyword evidence="2" id="KW-0004">4Fe-4S</keyword>
<comment type="cofactor">
    <cofactor evidence="1">
        <name>[4Fe-4S] cluster</name>
        <dbReference type="ChEBI" id="CHEBI:49883"/>
    </cofactor>
</comment>
<dbReference type="SFLD" id="SFLDG01060">
    <property type="entry name" value="BATS_domain_containing"/>
    <property type="match status" value="1"/>
</dbReference>
<evidence type="ECO:0000256" key="7">
    <source>
        <dbReference type="SAM" id="MobiDB-lite"/>
    </source>
</evidence>
<comment type="caution">
    <text evidence="9">The sequence shown here is derived from an EMBL/GenBank/DDBJ whole genome shotgun (WGS) entry which is preliminary data.</text>
</comment>
<dbReference type="PANTHER" id="PTHR43583">
    <property type="entry name" value="2-IMINOACETATE SYNTHASE"/>
    <property type="match status" value="1"/>
</dbReference>
<dbReference type="GO" id="GO:0003824">
    <property type="term" value="F:catalytic activity"/>
    <property type="evidence" value="ECO:0007669"/>
    <property type="project" value="InterPro"/>
</dbReference>
<evidence type="ECO:0000256" key="4">
    <source>
        <dbReference type="ARBA" id="ARBA00022723"/>
    </source>
</evidence>
<evidence type="ECO:0000313" key="9">
    <source>
        <dbReference type="EMBL" id="MBB2184401.1"/>
    </source>
</evidence>
<dbReference type="PROSITE" id="PS51918">
    <property type="entry name" value="RADICAL_SAM"/>
    <property type="match status" value="1"/>
</dbReference>
<keyword evidence="5" id="KW-0408">Iron</keyword>
<evidence type="ECO:0000256" key="6">
    <source>
        <dbReference type="ARBA" id="ARBA00023014"/>
    </source>
</evidence>
<dbReference type="CDD" id="cd01335">
    <property type="entry name" value="Radical_SAM"/>
    <property type="match status" value="1"/>
</dbReference>
<dbReference type="SMART" id="SM00876">
    <property type="entry name" value="BATS"/>
    <property type="match status" value="1"/>
</dbReference>
<reference evidence="9 10" key="1">
    <citation type="submission" date="2020-07" db="EMBL/GenBank/DDBJ databases">
        <title>Characterization and genome sequencing of isolate MD1, a novel member within the family Lachnospiraceae.</title>
        <authorList>
            <person name="Rettenmaier R."/>
            <person name="Di Bello L."/>
            <person name="Zinser C."/>
            <person name="Scheitz K."/>
            <person name="Liebl W."/>
            <person name="Zverlov V."/>
        </authorList>
    </citation>
    <scope>NUCLEOTIDE SEQUENCE [LARGE SCALE GENOMIC DNA]</scope>
    <source>
        <strain evidence="9 10">MD1</strain>
    </source>
</reference>
<dbReference type="Proteomes" id="UP000574276">
    <property type="component" value="Unassembled WGS sequence"/>
</dbReference>
<dbReference type="SFLD" id="SFLDG01081">
    <property type="entry name" value="cleavage_of_the_Ca-Cb_bond_in"/>
    <property type="match status" value="1"/>
</dbReference>
<dbReference type="GO" id="GO:0046872">
    <property type="term" value="F:metal ion binding"/>
    <property type="evidence" value="ECO:0007669"/>
    <property type="project" value="UniProtKB-KW"/>
</dbReference>
<dbReference type="SFLD" id="SFLDS00029">
    <property type="entry name" value="Radical_SAM"/>
    <property type="match status" value="1"/>
</dbReference>
<evidence type="ECO:0000256" key="1">
    <source>
        <dbReference type="ARBA" id="ARBA00001966"/>
    </source>
</evidence>
<organism evidence="9 10">
    <name type="scientific">Variimorphobacter saccharofermentans</name>
    <dbReference type="NCBI Taxonomy" id="2755051"/>
    <lineage>
        <taxon>Bacteria</taxon>
        <taxon>Bacillati</taxon>
        <taxon>Bacillota</taxon>
        <taxon>Clostridia</taxon>
        <taxon>Lachnospirales</taxon>
        <taxon>Lachnospiraceae</taxon>
        <taxon>Variimorphobacter</taxon>
    </lineage>
</organism>
<accession>A0A839K6W7</accession>
<dbReference type="SUPFAM" id="SSF102114">
    <property type="entry name" value="Radical SAM enzymes"/>
    <property type="match status" value="1"/>
</dbReference>
<dbReference type="EMBL" id="JACEGA010000001">
    <property type="protein sequence ID" value="MBB2184401.1"/>
    <property type="molecule type" value="Genomic_DNA"/>
</dbReference>
<dbReference type="SFLD" id="SFLDF00319">
    <property type="entry name" value="Fe_hydrogenase_maturase_(HydG"/>
    <property type="match status" value="1"/>
</dbReference>
<dbReference type="InterPro" id="IPR010722">
    <property type="entry name" value="BATS_dom"/>
</dbReference>